<dbReference type="SUPFAM" id="SSF54001">
    <property type="entry name" value="Cysteine proteinases"/>
    <property type="match status" value="1"/>
</dbReference>
<dbReference type="Gene3D" id="3.10.620.30">
    <property type="match status" value="1"/>
</dbReference>
<keyword evidence="1" id="KW-0472">Membrane</keyword>
<dbReference type="InterPro" id="IPR038765">
    <property type="entry name" value="Papain-like_cys_pep_sf"/>
</dbReference>
<dbReference type="STRING" id="572478.Vdis_1629"/>
<proteinExistence type="predicted"/>
<dbReference type="AlphaFoldDB" id="E1QTU0"/>
<organism evidence="3 4">
    <name type="scientific">Vulcanisaeta distributa (strain DSM 14429 / JCM 11212 / NBRC 100878 / IC-017)</name>
    <dbReference type="NCBI Taxonomy" id="572478"/>
    <lineage>
        <taxon>Archaea</taxon>
        <taxon>Thermoproteota</taxon>
        <taxon>Thermoprotei</taxon>
        <taxon>Thermoproteales</taxon>
        <taxon>Thermoproteaceae</taxon>
        <taxon>Vulcanisaeta</taxon>
    </lineage>
</organism>
<dbReference type="KEGG" id="vdi:Vdis_1629"/>
<evidence type="ECO:0000259" key="2">
    <source>
        <dbReference type="SMART" id="SM00460"/>
    </source>
</evidence>
<keyword evidence="1" id="KW-1133">Transmembrane helix</keyword>
<keyword evidence="4" id="KW-1185">Reference proteome</keyword>
<keyword evidence="1" id="KW-0812">Transmembrane</keyword>
<reference evidence="4" key="2">
    <citation type="journal article" date="2010" name="Stand. Genomic Sci.">
        <title>Complete genome sequence of Vulcanisaeta distributa type strain (IC-017T).</title>
        <authorList>
            <person name="Mavromatis K."/>
            <person name="Sikorski J."/>
            <person name="Pabst E."/>
            <person name="Teshima H."/>
            <person name="Lapidus A."/>
            <person name="Lucas S."/>
            <person name="Nolan M."/>
            <person name="Glavina Del Rio T."/>
            <person name="Cheng J."/>
            <person name="Bruce D."/>
            <person name="Goodwin L."/>
            <person name="Pitluck S."/>
            <person name="Liolios K."/>
            <person name="Ivanova N."/>
            <person name="Mikhailova N."/>
            <person name="Pati A."/>
            <person name="Chen A."/>
            <person name="Palaniappan K."/>
            <person name="Land M."/>
            <person name="Hauser L."/>
            <person name="Chang Y."/>
            <person name="Jeffries C."/>
            <person name="Rohde M."/>
            <person name="Spring S."/>
            <person name="Goker M."/>
            <person name="Wirth R."/>
            <person name="Woyke T."/>
            <person name="Bristow J."/>
            <person name="Eisen J."/>
            <person name="Markowitz V."/>
            <person name="Hugenholtz P."/>
            <person name="Klenk H."/>
            <person name="Kyrpides N."/>
        </authorList>
    </citation>
    <scope>NUCLEOTIDE SEQUENCE [LARGE SCALE GENOMIC DNA]</scope>
    <source>
        <strain evidence="4">DSM 14429 / JCM 11212 / NBRC 100878 / IC-017</strain>
    </source>
</reference>
<dbReference type="eggNOG" id="arCOG02169">
    <property type="taxonomic scope" value="Archaea"/>
</dbReference>
<dbReference type="RefSeq" id="WP_013336732.1">
    <property type="nucleotide sequence ID" value="NC_014537.1"/>
</dbReference>
<accession>E1QTU0</accession>
<dbReference type="HOGENOM" id="CLU_751474_0_0_2"/>
<dbReference type="SMART" id="SM00460">
    <property type="entry name" value="TGc"/>
    <property type="match status" value="1"/>
</dbReference>
<name>E1QTU0_VULDI</name>
<reference evidence="3 4" key="1">
    <citation type="journal article" date="2010" name="Stand. Genomic Sci.">
        <title>Complete genome sequence of Vulcanisaeta distributa type strain (IC-017).</title>
        <authorList>
            <person name="Mavromatis K."/>
            <person name="Sikorski J."/>
            <person name="Pabst E."/>
            <person name="Teshima H."/>
            <person name="Lapidus A."/>
            <person name="Lucas S."/>
            <person name="Nolan M."/>
            <person name="Glavina Del Rio T."/>
            <person name="Cheng J.F."/>
            <person name="Bruce D."/>
            <person name="Goodwin L."/>
            <person name="Pitluck S."/>
            <person name="Liolios K."/>
            <person name="Ivanova N."/>
            <person name="Mikhailova N."/>
            <person name="Pati A."/>
            <person name="Chen A."/>
            <person name="Palaniappan K."/>
            <person name="Land M."/>
            <person name="Hauser L."/>
            <person name="Chang Y.J."/>
            <person name="Jeffries C.D."/>
            <person name="Rohde M."/>
            <person name="Spring S."/>
            <person name="Goker M."/>
            <person name="Wirth R."/>
            <person name="Woyke T."/>
            <person name="Bristow J."/>
            <person name="Eisen J.A."/>
            <person name="Markowitz V."/>
            <person name="Hugenholtz P."/>
            <person name="Klenk H.P."/>
            <person name="Kyrpides N.C."/>
        </authorList>
    </citation>
    <scope>NUCLEOTIDE SEQUENCE [LARGE SCALE GENOMIC DNA]</scope>
    <source>
        <strain evidence="4">DSM 14429 / JCM 11212 / NBRC 100878 / IC-017</strain>
    </source>
</reference>
<feature type="domain" description="Transglutaminase-like" evidence="2">
    <location>
        <begin position="302"/>
        <end position="369"/>
    </location>
</feature>
<evidence type="ECO:0000313" key="4">
    <source>
        <dbReference type="Proteomes" id="UP000006681"/>
    </source>
</evidence>
<feature type="transmembrane region" description="Helical" evidence="1">
    <location>
        <begin position="383"/>
        <end position="407"/>
    </location>
</feature>
<dbReference type="Pfam" id="PF01841">
    <property type="entry name" value="Transglut_core"/>
    <property type="match status" value="1"/>
</dbReference>
<evidence type="ECO:0000256" key="1">
    <source>
        <dbReference type="SAM" id="Phobius"/>
    </source>
</evidence>
<dbReference type="EMBL" id="CP002100">
    <property type="protein sequence ID" value="ADN51007.1"/>
    <property type="molecule type" value="Genomic_DNA"/>
</dbReference>
<gene>
    <name evidence="3" type="ordered locus">Vdis_1629</name>
</gene>
<evidence type="ECO:0000313" key="3">
    <source>
        <dbReference type="EMBL" id="ADN51007.1"/>
    </source>
</evidence>
<dbReference type="GeneID" id="9752568"/>
<dbReference type="Proteomes" id="UP000006681">
    <property type="component" value="Chromosome"/>
</dbReference>
<dbReference type="InterPro" id="IPR002931">
    <property type="entry name" value="Transglutaminase-like"/>
</dbReference>
<protein>
    <submittedName>
        <fullName evidence="3">Transglutaminase domain protein</fullName>
    </submittedName>
</protein>
<sequence>MNLLIMLLLLEALQGNSSMPINASMIYIGSAFSITVYQLSFKNVTGYLMTPQGIYEGTFVGLLKVGNLTYIGTYHGLISHSLFIGYFTPIIAYESVSIPTVLMPGNYTGFEAIAQSKVPVYLRYLVFNEYSNGTLVNTLSLISVNTTKPPLTIWFNNGYDCVEYSINITFNEPMKIIPIPVIVNTQPPISYFVSNVSIIGVYPQTELTLLEPGDVVVAESPISEANYTMYVCRKIMSTSNSNFLYVIEYLGPTGISLSNSIITRIFGIERPNNLISVVNRVFYVLTSGRYVVITYSVGPNNLLNTGKGSIIDFTALAMAVLRSYGIPTRVVLGFYGVSIGNNTYVFSPETNILWDESFVNGWVMFTPYPIPSKSTLGVNLADIASSVIVGLALVLPWIIGYLIYVLISHVRAR</sequence>